<comment type="caution">
    <text evidence="3">The sequence shown here is derived from an EMBL/GenBank/DDBJ whole genome shotgun (WGS) entry which is preliminary data.</text>
</comment>
<feature type="transmembrane region" description="Helical" evidence="2">
    <location>
        <begin position="205"/>
        <end position="227"/>
    </location>
</feature>
<dbReference type="EMBL" id="MWWV01000003">
    <property type="protein sequence ID" value="OZG58849.1"/>
    <property type="molecule type" value="Genomic_DNA"/>
</dbReference>
<keyword evidence="2" id="KW-0472">Membrane</keyword>
<feature type="region of interest" description="Disordered" evidence="1">
    <location>
        <begin position="1"/>
        <end position="71"/>
    </location>
</feature>
<feature type="compositionally biased region" description="Low complexity" evidence="1">
    <location>
        <begin position="22"/>
        <end position="33"/>
    </location>
</feature>
<keyword evidence="4" id="KW-1185">Reference proteome</keyword>
<feature type="transmembrane region" description="Helical" evidence="2">
    <location>
        <begin position="612"/>
        <end position="630"/>
    </location>
</feature>
<name>A0A261FI88_9BIFI</name>
<reference evidence="3 4" key="1">
    <citation type="journal article" date="2017" name="BMC Genomics">
        <title>Comparative genomic and phylogenomic analyses of the Bifidobacteriaceae family.</title>
        <authorList>
            <person name="Lugli G.A."/>
            <person name="Milani C."/>
            <person name="Turroni F."/>
            <person name="Duranti S."/>
            <person name="Mancabelli L."/>
            <person name="Mangifesta M."/>
            <person name="Ferrario C."/>
            <person name="Modesto M."/>
            <person name="Mattarelli P."/>
            <person name="Jiri K."/>
            <person name="van Sinderen D."/>
            <person name="Ventura M."/>
        </authorList>
    </citation>
    <scope>NUCLEOTIDE SEQUENCE [LARGE SCALE GENOMIC DNA]</scope>
    <source>
        <strain evidence="3 4">DSM 100201</strain>
    </source>
</reference>
<gene>
    <name evidence="3" type="ORF">BTIS_0570</name>
</gene>
<feature type="transmembrane region" description="Helical" evidence="2">
    <location>
        <begin position="459"/>
        <end position="478"/>
    </location>
</feature>
<sequence length="650" mass="69525">MPDPVHESDSTNVPQSPPTSPTPQSSSPTTQQPCAWPASTAQLRDGTLNPDDFSPVRGRFTPTGLDLDDPRCVTVLELSRSAADLLDERARLITEIRASTTTAVSRPSAGQPQPAPQSQPPSQQPQQPAPPYSQYPATSQSVPPSQAYPQPAYPQPAPPQPISQTTPQPTYPSQAYTPYPQPTPSAASPQPPARTRRFHVSTVQILLLALGVGLIGLAVSVFAFITYPIFGDGARTACIAVTGLIGLAVSYMLAPKVRVTAEGVAWASCFALVTASVLAGGLGAIPLLRWRDLVTGLLLLVLAGITLGLYLASAHRSAPIRAYSLTSCLLLPISLALIGNTNLLSHTGRSVATIACMTGVLLLALLAPLPDTERLAATAISSFVLMVIGFGDFANPNHVRYAAITSLLAYLIPMAFATLLWIRIAAPTATANTTAPTTVVPSTTPTPNHQRALRDATRWVLTIVTMIMGIGMAGLSLVNDYRPLPPDLITGLFGVAALAVGVIWMMKRPTLRSWPALWPGLVMLLVPMLLVSRNDRGEWHTRYGVMWSIGQQSSSPDRAMIIRAVLLLLIALALVIAGALLGWQAPVIAGSITLIIHVMVQLWTWIVMFSMAFWWVWLAAGGILLVVVAARYERSINTARTLITRISQLR</sequence>
<feature type="transmembrane region" description="Helical" evidence="2">
    <location>
        <begin position="265"/>
        <end position="287"/>
    </location>
</feature>
<feature type="transmembrane region" description="Helical" evidence="2">
    <location>
        <begin position="516"/>
        <end position="532"/>
    </location>
</feature>
<dbReference type="AlphaFoldDB" id="A0A261FI88"/>
<evidence type="ECO:0000256" key="2">
    <source>
        <dbReference type="SAM" id="Phobius"/>
    </source>
</evidence>
<dbReference type="PANTHER" id="PTHR24216:SF65">
    <property type="entry name" value="PAXILLIN-LIKE PROTEIN 1"/>
    <property type="match status" value="1"/>
</dbReference>
<keyword evidence="2" id="KW-0812">Transmembrane</keyword>
<accession>A0A261FI88</accession>
<evidence type="ECO:0000313" key="3">
    <source>
        <dbReference type="EMBL" id="OZG58849.1"/>
    </source>
</evidence>
<dbReference type="RefSeq" id="WP_143248850.1">
    <property type="nucleotide sequence ID" value="NZ_MWWV01000003.1"/>
</dbReference>
<organism evidence="3 4">
    <name type="scientific">Bifidobacterium tissieri</name>
    <dbReference type="NCBI Taxonomy" id="1630162"/>
    <lineage>
        <taxon>Bacteria</taxon>
        <taxon>Bacillati</taxon>
        <taxon>Actinomycetota</taxon>
        <taxon>Actinomycetes</taxon>
        <taxon>Bifidobacteriales</taxon>
        <taxon>Bifidobacteriaceae</taxon>
        <taxon>Bifidobacterium</taxon>
    </lineage>
</organism>
<feature type="transmembrane region" description="Helical" evidence="2">
    <location>
        <begin position="233"/>
        <end position="253"/>
    </location>
</feature>
<dbReference type="Proteomes" id="UP000216444">
    <property type="component" value="Unassembled WGS sequence"/>
</dbReference>
<feature type="transmembrane region" description="Helical" evidence="2">
    <location>
        <begin position="293"/>
        <end position="313"/>
    </location>
</feature>
<feature type="transmembrane region" description="Helical" evidence="2">
    <location>
        <begin position="560"/>
        <end position="580"/>
    </location>
</feature>
<feature type="compositionally biased region" description="Low complexity" evidence="1">
    <location>
        <begin position="134"/>
        <end position="150"/>
    </location>
</feature>
<feature type="transmembrane region" description="Helical" evidence="2">
    <location>
        <begin position="320"/>
        <end position="339"/>
    </location>
</feature>
<feature type="region of interest" description="Disordered" evidence="1">
    <location>
        <begin position="99"/>
        <end position="194"/>
    </location>
</feature>
<feature type="compositionally biased region" description="Pro residues" evidence="1">
    <location>
        <begin position="113"/>
        <end position="133"/>
    </location>
</feature>
<proteinExistence type="predicted"/>
<dbReference type="NCBIfam" id="NF047321">
    <property type="entry name" value="SCO7613_CTERM"/>
    <property type="match status" value="1"/>
</dbReference>
<dbReference type="InterPro" id="IPR058062">
    <property type="entry name" value="SCO7613_C"/>
</dbReference>
<feature type="compositionally biased region" description="Low complexity" evidence="1">
    <location>
        <begin position="162"/>
        <end position="188"/>
    </location>
</feature>
<keyword evidence="2" id="KW-1133">Transmembrane helix</keyword>
<protein>
    <submittedName>
        <fullName evidence="3">Uncharacterized protein</fullName>
    </submittedName>
</protein>
<evidence type="ECO:0000256" key="1">
    <source>
        <dbReference type="SAM" id="MobiDB-lite"/>
    </source>
</evidence>
<feature type="transmembrane region" description="Helical" evidence="2">
    <location>
        <begin position="351"/>
        <end position="369"/>
    </location>
</feature>
<feature type="transmembrane region" description="Helical" evidence="2">
    <location>
        <begin position="484"/>
        <end position="504"/>
    </location>
</feature>
<feature type="transmembrane region" description="Helical" evidence="2">
    <location>
        <begin position="401"/>
        <end position="422"/>
    </location>
</feature>
<feature type="compositionally biased region" description="Pro residues" evidence="1">
    <location>
        <begin position="151"/>
        <end position="161"/>
    </location>
</feature>
<evidence type="ECO:0000313" key="4">
    <source>
        <dbReference type="Proteomes" id="UP000216444"/>
    </source>
</evidence>
<feature type="transmembrane region" description="Helical" evidence="2">
    <location>
        <begin position="587"/>
        <end position="606"/>
    </location>
</feature>
<dbReference type="PANTHER" id="PTHR24216">
    <property type="entry name" value="PAXILLIN-RELATED"/>
    <property type="match status" value="1"/>
</dbReference>